<feature type="region of interest" description="Disordered" evidence="1">
    <location>
        <begin position="113"/>
        <end position="180"/>
    </location>
</feature>
<dbReference type="PANTHER" id="PTHR22235:SF2">
    <property type="entry name" value="PROLINE-RICH PROTEIN 30"/>
    <property type="match status" value="1"/>
</dbReference>
<keyword evidence="3" id="KW-1185">Reference proteome</keyword>
<protein>
    <recommendedName>
        <fullName evidence="4">Proline-rich protein 30</fullName>
    </recommendedName>
</protein>
<evidence type="ECO:0000313" key="3">
    <source>
        <dbReference type="Proteomes" id="UP001314169"/>
    </source>
</evidence>
<gene>
    <name evidence="2" type="ORF">MPIPNATIZW_LOCUS3286</name>
</gene>
<evidence type="ECO:0000313" key="2">
    <source>
        <dbReference type="EMBL" id="CAK6434980.1"/>
    </source>
</evidence>
<feature type="compositionally biased region" description="Low complexity" evidence="1">
    <location>
        <begin position="113"/>
        <end position="154"/>
    </location>
</feature>
<feature type="compositionally biased region" description="Pro residues" evidence="1">
    <location>
        <begin position="40"/>
        <end position="58"/>
    </location>
</feature>
<reference evidence="2" key="1">
    <citation type="submission" date="2023-12" db="EMBL/GenBank/DDBJ databases">
        <authorList>
            <person name="Brown T."/>
        </authorList>
    </citation>
    <scope>NUCLEOTIDE SEQUENCE</scope>
</reference>
<feature type="compositionally biased region" description="Low complexity" evidence="1">
    <location>
        <begin position="59"/>
        <end position="94"/>
    </location>
</feature>
<accession>A0ABN9ZDS1</accession>
<feature type="compositionally biased region" description="Low complexity" evidence="1">
    <location>
        <begin position="30"/>
        <end position="39"/>
    </location>
</feature>
<proteinExistence type="predicted"/>
<dbReference type="PANTHER" id="PTHR22235">
    <property type="entry name" value="PROLINE-RICH PROTEIN 30"/>
    <property type="match status" value="1"/>
</dbReference>
<dbReference type="Proteomes" id="UP001314169">
    <property type="component" value="Chromosome 12"/>
</dbReference>
<name>A0ABN9ZDS1_PIPNA</name>
<feature type="compositionally biased region" description="Low complexity" evidence="1">
    <location>
        <begin position="325"/>
        <end position="341"/>
    </location>
</feature>
<dbReference type="EMBL" id="OY882869">
    <property type="protein sequence ID" value="CAK6434980.1"/>
    <property type="molecule type" value="Genomic_DNA"/>
</dbReference>
<evidence type="ECO:0000256" key="1">
    <source>
        <dbReference type="SAM" id="MobiDB-lite"/>
    </source>
</evidence>
<feature type="region of interest" description="Disordered" evidence="1">
    <location>
        <begin position="1"/>
        <end position="94"/>
    </location>
</feature>
<dbReference type="Pfam" id="PF15728">
    <property type="entry name" value="DUF4679"/>
    <property type="match status" value="1"/>
</dbReference>
<feature type="compositionally biased region" description="Basic and acidic residues" evidence="1">
    <location>
        <begin position="1"/>
        <end position="10"/>
    </location>
</feature>
<organism evidence="2 3">
    <name type="scientific">Pipistrellus nathusii</name>
    <name type="common">Nathusius' pipistrelle</name>
    <dbReference type="NCBI Taxonomy" id="59473"/>
    <lineage>
        <taxon>Eukaryota</taxon>
        <taxon>Metazoa</taxon>
        <taxon>Chordata</taxon>
        <taxon>Craniata</taxon>
        <taxon>Vertebrata</taxon>
        <taxon>Euteleostomi</taxon>
        <taxon>Mammalia</taxon>
        <taxon>Eutheria</taxon>
        <taxon>Laurasiatheria</taxon>
        <taxon>Chiroptera</taxon>
        <taxon>Yangochiroptera</taxon>
        <taxon>Vespertilionidae</taxon>
        <taxon>Pipistrellus</taxon>
    </lineage>
</organism>
<dbReference type="InterPro" id="IPR031461">
    <property type="entry name" value="DUF4679"/>
</dbReference>
<sequence length="415" mass="44523">MLPPNKDQRLLQKAASPGRPSQGPSQLVDSCPQTLQPLPLQKPLPPSLPPCSPPPQPQSPTSRSSSSDSSSDFVPQPFSSSLPSSPAFFHQHYPSLSLPHPSSPFYHLYFSSPPAPSSSPSQPQNSLPPCQSPLHSEDLPSSTLTSQSPSLSSPGVQPNRQPWHWPQYQDPRPPGATEGCVASEKDAAEFRNPEALAQVLVAQLGYRRIAHDLRLLILQSLWLGRTDQPPVVEYPMCLVCLRPRSPSCPTPRYRTGPRLLAFPQLLPCAQDQKSRPLRIGIGFALRLPHRQARALHLLPERRPEEAGPWDEAPQAPGYPTHAFQARAASAPAAPAWAESASGKPSQTGSLSHAGPPQSPNPTPCSGPPPLQGLRLAAVSPRPGLSSAPRPASPEPALRKSPSCFQSRGGSLGHLL</sequence>
<feature type="compositionally biased region" description="Pro residues" evidence="1">
    <location>
        <begin position="356"/>
        <end position="370"/>
    </location>
</feature>
<evidence type="ECO:0008006" key="4">
    <source>
        <dbReference type="Google" id="ProtNLM"/>
    </source>
</evidence>
<feature type="region of interest" description="Disordered" evidence="1">
    <location>
        <begin position="325"/>
        <end position="415"/>
    </location>
</feature>